<dbReference type="AlphaFoldDB" id="A0A3P9IQ22"/>
<reference key="1">
    <citation type="journal article" date="2007" name="Nature">
        <title>The medaka draft genome and insights into vertebrate genome evolution.</title>
        <authorList>
            <person name="Kasahara M."/>
            <person name="Naruse K."/>
            <person name="Sasaki S."/>
            <person name="Nakatani Y."/>
            <person name="Qu W."/>
            <person name="Ahsan B."/>
            <person name="Yamada T."/>
            <person name="Nagayasu Y."/>
            <person name="Doi K."/>
            <person name="Kasai Y."/>
            <person name="Jindo T."/>
            <person name="Kobayashi D."/>
            <person name="Shimada A."/>
            <person name="Toyoda A."/>
            <person name="Kuroki Y."/>
            <person name="Fujiyama A."/>
            <person name="Sasaki T."/>
            <person name="Shimizu A."/>
            <person name="Asakawa S."/>
            <person name="Shimizu N."/>
            <person name="Hashimoto S."/>
            <person name="Yang J."/>
            <person name="Lee Y."/>
            <person name="Matsushima K."/>
            <person name="Sugano S."/>
            <person name="Sakaizumi M."/>
            <person name="Narita T."/>
            <person name="Ohishi K."/>
            <person name="Haga S."/>
            <person name="Ohta F."/>
            <person name="Nomoto H."/>
            <person name="Nogata K."/>
            <person name="Morishita T."/>
            <person name="Endo T."/>
            <person name="Shin-I T."/>
            <person name="Takeda H."/>
            <person name="Morishita S."/>
            <person name="Kohara Y."/>
        </authorList>
    </citation>
    <scope>NUCLEOTIDE SEQUENCE [LARGE SCALE GENOMIC DNA]</scope>
    <source>
        <strain>Hd-rR</strain>
    </source>
</reference>
<keyword evidence="1" id="KW-1133">Transmembrane helix</keyword>
<dbReference type="Proteomes" id="UP000265200">
    <property type="component" value="Chromosome 20"/>
</dbReference>
<keyword evidence="1" id="KW-0472">Membrane</keyword>
<evidence type="ECO:0000256" key="1">
    <source>
        <dbReference type="SAM" id="Phobius"/>
    </source>
</evidence>
<dbReference type="Ensembl" id="ENSORLT00015013868.1">
    <property type="protein sequence ID" value="ENSORLP00015022102.1"/>
    <property type="gene ID" value="ENSORLG00015001317.1"/>
</dbReference>
<organism evidence="2 3">
    <name type="scientific">Oryzias latipes</name>
    <name type="common">Japanese rice fish</name>
    <name type="synonym">Japanese killifish</name>
    <dbReference type="NCBI Taxonomy" id="8090"/>
    <lineage>
        <taxon>Eukaryota</taxon>
        <taxon>Metazoa</taxon>
        <taxon>Chordata</taxon>
        <taxon>Craniata</taxon>
        <taxon>Vertebrata</taxon>
        <taxon>Euteleostomi</taxon>
        <taxon>Actinopterygii</taxon>
        <taxon>Neopterygii</taxon>
        <taxon>Teleostei</taxon>
        <taxon>Neoteleostei</taxon>
        <taxon>Acanthomorphata</taxon>
        <taxon>Ovalentaria</taxon>
        <taxon>Atherinomorphae</taxon>
        <taxon>Beloniformes</taxon>
        <taxon>Adrianichthyidae</taxon>
        <taxon>Oryziinae</taxon>
        <taxon>Oryzias</taxon>
    </lineage>
</organism>
<feature type="transmembrane region" description="Helical" evidence="1">
    <location>
        <begin position="47"/>
        <end position="68"/>
    </location>
</feature>
<protein>
    <submittedName>
        <fullName evidence="2">Uncharacterized protein</fullName>
    </submittedName>
</protein>
<accession>A0A3P9IQ22</accession>
<name>A0A3P9IQ22_ORYLA</name>
<proteinExistence type="predicted"/>
<evidence type="ECO:0000313" key="2">
    <source>
        <dbReference type="Ensembl" id="ENSORLP00015022102.1"/>
    </source>
</evidence>
<evidence type="ECO:0000313" key="3">
    <source>
        <dbReference type="Proteomes" id="UP000265200"/>
    </source>
</evidence>
<reference evidence="2" key="3">
    <citation type="submission" date="2025-08" db="UniProtKB">
        <authorList>
            <consortium name="Ensembl"/>
        </authorList>
    </citation>
    <scope>IDENTIFICATION</scope>
    <source>
        <strain evidence="2">HSOK</strain>
    </source>
</reference>
<keyword evidence="1" id="KW-0812">Transmembrane</keyword>
<reference evidence="2" key="4">
    <citation type="submission" date="2025-09" db="UniProtKB">
        <authorList>
            <consortium name="Ensembl"/>
        </authorList>
    </citation>
    <scope>IDENTIFICATION</scope>
    <source>
        <strain evidence="2">HSOK</strain>
    </source>
</reference>
<sequence>MRGSNPSILLQGGGLTAASLVCCCNRFGTDQPVTLRVWSFFSFTSYLAFLNFPSVAPVFCFFFAGPFVSGSYNKNKSNLEPVTVKKESSLPCVLPCLLFTIFLQPLRILSSLVCKKLFHLNCFSLHINWTRPSSSGSFHFSSTEEQSTTSGFRNRPLASLYSQSSGAEISSMQPCCRIRSTALLGPIPLMVPQ</sequence>
<reference evidence="2 3" key="2">
    <citation type="submission" date="2017-04" db="EMBL/GenBank/DDBJ databases">
        <title>CpG methylation of centromeres and impact of large insertions on vertebrate speciation.</title>
        <authorList>
            <person name="Ichikawa K."/>
            <person name="Yoshimura J."/>
            <person name="Morishita S."/>
        </authorList>
    </citation>
    <scope>NUCLEOTIDE SEQUENCE</scope>
    <source>
        <strain evidence="2 3">HSOK</strain>
    </source>
</reference>